<feature type="transmembrane region" description="Helical" evidence="7">
    <location>
        <begin position="70"/>
        <end position="87"/>
    </location>
</feature>
<keyword evidence="5 7" id="KW-0472">Membrane</keyword>
<dbReference type="RefSeq" id="WP_011389477.1">
    <property type="nucleotide sequence ID" value="NC_007643.1"/>
</dbReference>
<dbReference type="EnsemblBacteria" id="ABC22402">
    <property type="protein sequence ID" value="ABC22402"/>
    <property type="gene ID" value="Rru_A1602"/>
</dbReference>
<dbReference type="eggNOG" id="COG0658">
    <property type="taxonomic scope" value="Bacteria"/>
</dbReference>
<proteinExistence type="predicted"/>
<organism evidence="10 11">
    <name type="scientific">Rhodospirillum rubrum (strain ATCC 11170 / ATH 1.1.1 / DSM 467 / LMG 4362 / NCIMB 8255 / S1)</name>
    <dbReference type="NCBI Taxonomy" id="269796"/>
    <lineage>
        <taxon>Bacteria</taxon>
        <taxon>Pseudomonadati</taxon>
        <taxon>Pseudomonadota</taxon>
        <taxon>Alphaproteobacteria</taxon>
        <taxon>Rhodospirillales</taxon>
        <taxon>Rhodospirillaceae</taxon>
        <taxon>Rhodospirillum</taxon>
    </lineage>
</organism>
<dbReference type="InterPro" id="IPR004477">
    <property type="entry name" value="ComEC_N"/>
</dbReference>
<name>Q2RTZ3_RHORT</name>
<evidence type="ECO:0000313" key="10">
    <source>
        <dbReference type="EMBL" id="ABC22402.1"/>
    </source>
</evidence>
<feature type="transmembrane region" description="Helical" evidence="7">
    <location>
        <begin position="292"/>
        <end position="318"/>
    </location>
</feature>
<dbReference type="STRING" id="269796.Rru_A1602"/>
<evidence type="ECO:0000256" key="7">
    <source>
        <dbReference type="SAM" id="Phobius"/>
    </source>
</evidence>
<accession>Q2RTZ3</accession>
<evidence type="ECO:0000313" key="11">
    <source>
        <dbReference type="Proteomes" id="UP000001929"/>
    </source>
</evidence>
<dbReference type="PANTHER" id="PTHR30619">
    <property type="entry name" value="DNA INTERNALIZATION/COMPETENCE PROTEIN COMEC/REC2"/>
    <property type="match status" value="1"/>
</dbReference>
<evidence type="ECO:0000256" key="4">
    <source>
        <dbReference type="ARBA" id="ARBA00022989"/>
    </source>
</evidence>
<feature type="transmembrane region" description="Helical" evidence="7">
    <location>
        <begin position="99"/>
        <end position="121"/>
    </location>
</feature>
<evidence type="ECO:0000259" key="9">
    <source>
        <dbReference type="Pfam" id="PF13567"/>
    </source>
</evidence>
<dbReference type="PANTHER" id="PTHR30619:SF1">
    <property type="entry name" value="RECOMBINATION PROTEIN 2"/>
    <property type="match status" value="1"/>
</dbReference>
<feature type="transmembrane region" description="Helical" evidence="7">
    <location>
        <begin position="395"/>
        <end position="415"/>
    </location>
</feature>
<feature type="domain" description="DUF4131" evidence="9">
    <location>
        <begin position="67"/>
        <end position="221"/>
    </location>
</feature>
<sequence length="739" mass="76956">MRKQSEDDGQKEAGGVASFDEEEDIDPGPRIGPLARLLVAERAVWALWLPVALGLGIALYFSLKTEPPAWVAPAVLALLALASPHVRARDGLTAASRGVMALVIGFCVAQAWALGVAAPVIEREGRPGLIEGRVVANEPLDRGWRMILDDLTIEGLEAAKTPRRIRLRLHPGQTGGVAPLPGSRIAVLGQLAPPPTPVAPGVFDFARGLWFERIGGVGFALGPLRGRGSLAEGPVPRIRAAIQGWRQGVTARIIAAEPTLHGPLTAALITGEQRAIDPEIQEAMRASGLSHLLAISGLNMSLAAGLMFVLVRGGLALWPRAALLWPIKKLAAAAALAGCAAYLVLSGAGVPAERAFIMTGLVLLAVLVDRTALSMRTLALAGVAVLLIAPESLMGASFQMSFAAVIALIATYGALGPQAGRWRAGGGGGMGRAAALYLGGVALSTVVATVATLPYGAYHFHRVALYGVVANMIAVPLTGFWVMPWCLVLLALMPFGLEGLAMAPLGWGLDGIVAVARWVGGWPGALLAIPDGPGWALGLVSLGGLWLCLWTRPWRLAGVVPILVGMTVPWLTPPPDVLINDEGTLIAVRAAGGQLVFSDFRKARFTREVWGEAFGGAAGEGRFPVAGASADGRLVCDGEGCLYRRPGLVIALPRTLGAAFEDRALADLVIVPFARFASPPPPLAPGRGPGWIIDRGDLIGGGAHALWIADDGQVTLRTVAGERGHRPWTGKPGPGDGAR</sequence>
<dbReference type="GO" id="GO:0005886">
    <property type="term" value="C:plasma membrane"/>
    <property type="evidence" value="ECO:0007669"/>
    <property type="project" value="UniProtKB-SubCell"/>
</dbReference>
<dbReference type="EMBL" id="CP000230">
    <property type="protein sequence ID" value="ABC22402.1"/>
    <property type="molecule type" value="Genomic_DNA"/>
</dbReference>
<evidence type="ECO:0000256" key="6">
    <source>
        <dbReference type="SAM" id="MobiDB-lite"/>
    </source>
</evidence>
<keyword evidence="2" id="KW-1003">Cell membrane</keyword>
<evidence type="ECO:0000256" key="3">
    <source>
        <dbReference type="ARBA" id="ARBA00022692"/>
    </source>
</evidence>
<keyword evidence="11" id="KW-1185">Reference proteome</keyword>
<dbReference type="Pfam" id="PF13567">
    <property type="entry name" value="DUF4131"/>
    <property type="match status" value="1"/>
</dbReference>
<gene>
    <name evidence="10" type="ordered locus">Rru_A1602</name>
</gene>
<dbReference type="PhylomeDB" id="Q2RTZ3"/>
<feature type="transmembrane region" description="Helical" evidence="7">
    <location>
        <begin position="362"/>
        <end position="389"/>
    </location>
</feature>
<keyword evidence="3 7" id="KW-0812">Transmembrane</keyword>
<feature type="domain" description="ComEC/Rec2-related protein" evidence="8">
    <location>
        <begin position="268"/>
        <end position="552"/>
    </location>
</feature>
<feature type="region of interest" description="Disordered" evidence="6">
    <location>
        <begin position="1"/>
        <end position="25"/>
    </location>
</feature>
<feature type="transmembrane region" description="Helical" evidence="7">
    <location>
        <begin position="330"/>
        <end position="350"/>
    </location>
</feature>
<dbReference type="HOGENOM" id="CLU_011826_1_0_5"/>
<dbReference type="NCBIfam" id="TIGR00360">
    <property type="entry name" value="ComEC_N-term"/>
    <property type="match status" value="1"/>
</dbReference>
<dbReference type="PATRIC" id="fig|269796.9.peg.1677"/>
<comment type="subcellular location">
    <subcellularLocation>
        <location evidence="1">Cell membrane</location>
        <topology evidence="1">Multi-pass membrane protein</topology>
    </subcellularLocation>
</comment>
<evidence type="ECO:0000256" key="5">
    <source>
        <dbReference type="ARBA" id="ARBA00023136"/>
    </source>
</evidence>
<dbReference type="InterPro" id="IPR025405">
    <property type="entry name" value="DUF4131"/>
</dbReference>
<evidence type="ECO:0000256" key="1">
    <source>
        <dbReference type="ARBA" id="ARBA00004651"/>
    </source>
</evidence>
<protein>
    <submittedName>
        <fullName evidence="10">ComEC/Rec2-related protein</fullName>
    </submittedName>
</protein>
<feature type="transmembrane region" description="Helical" evidence="7">
    <location>
        <begin position="463"/>
        <end position="492"/>
    </location>
</feature>
<evidence type="ECO:0000259" key="8">
    <source>
        <dbReference type="Pfam" id="PF03772"/>
    </source>
</evidence>
<dbReference type="Pfam" id="PF03772">
    <property type="entry name" value="Competence"/>
    <property type="match status" value="1"/>
</dbReference>
<feature type="transmembrane region" description="Helical" evidence="7">
    <location>
        <begin position="435"/>
        <end position="457"/>
    </location>
</feature>
<keyword evidence="4 7" id="KW-1133">Transmembrane helix</keyword>
<reference evidence="10 11" key="1">
    <citation type="journal article" date="2011" name="Stand. Genomic Sci.">
        <title>Complete genome sequence of Rhodospirillum rubrum type strain (S1).</title>
        <authorList>
            <person name="Munk A.C."/>
            <person name="Copeland A."/>
            <person name="Lucas S."/>
            <person name="Lapidus A."/>
            <person name="Del Rio T.G."/>
            <person name="Barry K."/>
            <person name="Detter J.C."/>
            <person name="Hammon N."/>
            <person name="Israni S."/>
            <person name="Pitluck S."/>
            <person name="Brettin T."/>
            <person name="Bruce D."/>
            <person name="Han C."/>
            <person name="Tapia R."/>
            <person name="Gilna P."/>
            <person name="Schmutz J."/>
            <person name="Larimer F."/>
            <person name="Land M."/>
            <person name="Kyrpides N.C."/>
            <person name="Mavromatis K."/>
            <person name="Richardson P."/>
            <person name="Rohde M."/>
            <person name="Goker M."/>
            <person name="Klenk H.P."/>
            <person name="Zhang Y."/>
            <person name="Roberts G.P."/>
            <person name="Reslewic S."/>
            <person name="Schwartz D.C."/>
        </authorList>
    </citation>
    <scope>NUCLEOTIDE SEQUENCE [LARGE SCALE GENOMIC DNA]</scope>
    <source>
        <strain evidence="11">ATCC 11170 / ATH 1.1.1 / DSM 467 / LMG 4362 / NCIMB 8255 / S1</strain>
    </source>
</reference>
<feature type="transmembrane region" description="Helical" evidence="7">
    <location>
        <begin position="43"/>
        <end position="63"/>
    </location>
</feature>
<dbReference type="KEGG" id="rru:Rru_A1602"/>
<evidence type="ECO:0000256" key="2">
    <source>
        <dbReference type="ARBA" id="ARBA00022475"/>
    </source>
</evidence>
<dbReference type="Proteomes" id="UP000001929">
    <property type="component" value="Chromosome"/>
</dbReference>
<feature type="compositionally biased region" description="Basic and acidic residues" evidence="6">
    <location>
        <begin position="1"/>
        <end position="11"/>
    </location>
</feature>
<dbReference type="InterPro" id="IPR052159">
    <property type="entry name" value="Competence_DNA_uptake"/>
</dbReference>
<dbReference type="AlphaFoldDB" id="Q2RTZ3"/>